<proteinExistence type="predicted"/>
<gene>
    <name evidence="1" type="ORF">H2198_006792</name>
</gene>
<organism evidence="1 2">
    <name type="scientific">Neophaeococcomyces mojaviensis</name>
    <dbReference type="NCBI Taxonomy" id="3383035"/>
    <lineage>
        <taxon>Eukaryota</taxon>
        <taxon>Fungi</taxon>
        <taxon>Dikarya</taxon>
        <taxon>Ascomycota</taxon>
        <taxon>Pezizomycotina</taxon>
        <taxon>Eurotiomycetes</taxon>
        <taxon>Chaetothyriomycetidae</taxon>
        <taxon>Chaetothyriales</taxon>
        <taxon>Chaetothyriales incertae sedis</taxon>
        <taxon>Neophaeococcomyces</taxon>
    </lineage>
</organism>
<name>A0ACC3A1X8_9EURO</name>
<protein>
    <submittedName>
        <fullName evidence="1">Uncharacterized protein</fullName>
    </submittedName>
</protein>
<keyword evidence="2" id="KW-1185">Reference proteome</keyword>
<accession>A0ACC3A1X8</accession>
<dbReference type="Proteomes" id="UP001172386">
    <property type="component" value="Unassembled WGS sequence"/>
</dbReference>
<sequence length="85" mass="8988">MQFTTLLLLLTSAAAVVLASPAQDSGRGSTVIRKDTYAAPLAKRCYPPCFNVMNGTPVACNPNCPPLVDVNHFQKCQACCEPGCS</sequence>
<dbReference type="EMBL" id="JAPDRQ010000131">
    <property type="protein sequence ID" value="KAJ9654112.1"/>
    <property type="molecule type" value="Genomic_DNA"/>
</dbReference>
<comment type="caution">
    <text evidence="1">The sequence shown here is derived from an EMBL/GenBank/DDBJ whole genome shotgun (WGS) entry which is preliminary data.</text>
</comment>
<evidence type="ECO:0000313" key="1">
    <source>
        <dbReference type="EMBL" id="KAJ9654112.1"/>
    </source>
</evidence>
<evidence type="ECO:0000313" key="2">
    <source>
        <dbReference type="Proteomes" id="UP001172386"/>
    </source>
</evidence>
<reference evidence="1" key="1">
    <citation type="submission" date="2022-10" db="EMBL/GenBank/DDBJ databases">
        <title>Culturing micro-colonial fungi from biological soil crusts in the Mojave desert and describing Neophaeococcomyces mojavensis, and introducing the new genera and species Taxawa tesnikishii.</title>
        <authorList>
            <person name="Kurbessoian T."/>
            <person name="Stajich J.E."/>
        </authorList>
    </citation>
    <scope>NUCLEOTIDE SEQUENCE</scope>
    <source>
        <strain evidence="1">JES_112</strain>
    </source>
</reference>